<evidence type="ECO:0000313" key="1">
    <source>
        <dbReference type="EMBL" id="GMF57916.1"/>
    </source>
</evidence>
<name>A0A9W6YA16_9STRA</name>
<organism evidence="1 2">
    <name type="scientific">Phytophthora fragariaefolia</name>
    <dbReference type="NCBI Taxonomy" id="1490495"/>
    <lineage>
        <taxon>Eukaryota</taxon>
        <taxon>Sar</taxon>
        <taxon>Stramenopiles</taxon>
        <taxon>Oomycota</taxon>
        <taxon>Peronosporomycetes</taxon>
        <taxon>Peronosporales</taxon>
        <taxon>Peronosporaceae</taxon>
        <taxon>Phytophthora</taxon>
    </lineage>
</organism>
<gene>
    <name evidence="1" type="ORF">Pfra01_002482800</name>
</gene>
<dbReference type="EMBL" id="BSXT01004448">
    <property type="protein sequence ID" value="GMF57916.1"/>
    <property type="molecule type" value="Genomic_DNA"/>
</dbReference>
<sequence>MKLVTNTRSVTRVAVDAADGTTGIFLPKPGGKRHLMMAPTVDTGQNGMVRIAVMNVEGRREKLPARGPLGTWIPTEEDMEFLLMNGGLDRQCVAERLATLCNKEAKPLTEDDKLDIGEMEAADRSLVVAILRQYAVSVEKKEGSPPLSTTGVEHHINTGKAAPIMLHRR</sequence>
<dbReference type="AlphaFoldDB" id="A0A9W6YA16"/>
<protein>
    <submittedName>
        <fullName evidence="1">Unnamed protein product</fullName>
    </submittedName>
</protein>
<keyword evidence="2" id="KW-1185">Reference proteome</keyword>
<proteinExistence type="predicted"/>
<dbReference type="OrthoDB" id="122579at2759"/>
<dbReference type="Proteomes" id="UP001165121">
    <property type="component" value="Unassembled WGS sequence"/>
</dbReference>
<comment type="caution">
    <text evidence="1">The sequence shown here is derived from an EMBL/GenBank/DDBJ whole genome shotgun (WGS) entry which is preliminary data.</text>
</comment>
<reference evidence="1" key="1">
    <citation type="submission" date="2023-04" db="EMBL/GenBank/DDBJ databases">
        <title>Phytophthora fragariaefolia NBRC 109709.</title>
        <authorList>
            <person name="Ichikawa N."/>
            <person name="Sato H."/>
            <person name="Tonouchi N."/>
        </authorList>
    </citation>
    <scope>NUCLEOTIDE SEQUENCE</scope>
    <source>
        <strain evidence="1">NBRC 109709</strain>
    </source>
</reference>
<evidence type="ECO:0000313" key="2">
    <source>
        <dbReference type="Proteomes" id="UP001165121"/>
    </source>
</evidence>
<accession>A0A9W6YA16</accession>